<evidence type="ECO:0008006" key="4">
    <source>
        <dbReference type="Google" id="ProtNLM"/>
    </source>
</evidence>
<keyword evidence="1" id="KW-0812">Transmembrane</keyword>
<keyword evidence="1" id="KW-0472">Membrane</keyword>
<dbReference type="AlphaFoldDB" id="A0A2H0V665"/>
<evidence type="ECO:0000313" key="2">
    <source>
        <dbReference type="EMBL" id="PIR94607.1"/>
    </source>
</evidence>
<organism evidence="2 3">
    <name type="scientific">Candidatus Falkowbacteria bacterium CG10_big_fil_rev_8_21_14_0_10_39_11</name>
    <dbReference type="NCBI Taxonomy" id="1974565"/>
    <lineage>
        <taxon>Bacteria</taxon>
        <taxon>Candidatus Falkowiibacteriota</taxon>
    </lineage>
</organism>
<keyword evidence="1" id="KW-1133">Transmembrane helix</keyword>
<feature type="transmembrane region" description="Helical" evidence="1">
    <location>
        <begin position="12"/>
        <end position="30"/>
    </location>
</feature>
<dbReference type="EMBL" id="PFAP01000002">
    <property type="protein sequence ID" value="PIR94607.1"/>
    <property type="molecule type" value="Genomic_DNA"/>
</dbReference>
<proteinExistence type="predicted"/>
<gene>
    <name evidence="2" type="ORF">COT97_00445</name>
</gene>
<dbReference type="Proteomes" id="UP000229901">
    <property type="component" value="Unassembled WGS sequence"/>
</dbReference>
<sequence length="464" mass="52395">MKSNTFMRKRIVAVITGIFVVMGSFIPYYTTKAVEFNRHLIISDQQMYDSSAMTLAEIQKFLELKNSYLATLNLPDVDGVIKSSAAIIEATAKRQGVNPKVILVMLQKEQSLVEDPNPTPKQIDWAMGYAVCDSCSMNDPLLLIYKGFATQVDKSMARLRWYSENPTAYKTVGQNYLIDGQDVTPLSQATANLYSYTPHIHGNYLFWKIWQRWFKQYYPDGSLLKSYDSSTVWLIQFGEKRAFVSMSSLISRYDPKRILTVTNEELEKYEVGAPIKYPNYSLLKESNGAIYLLVNDTIKHIDSMETFRSLGFNPLELIDVQSGDLDSYELGTEITMKSAYPMGALLQNNESGAVYFVQNGEKHPLIAIEIMRINYANYRVIPVDPIELEKFDDGAMIKYQEGTLLKSLDAPIVYVVSAGTKRPIVSGDVFEKLGYAWADIHEVSAGSLDVLPIGQSVDLSFKED</sequence>
<name>A0A2H0V665_9BACT</name>
<accession>A0A2H0V665</accession>
<evidence type="ECO:0000313" key="3">
    <source>
        <dbReference type="Proteomes" id="UP000229901"/>
    </source>
</evidence>
<protein>
    <recommendedName>
        <fullName evidence="4">Curculin domain protein (Mannose-binding) lectin</fullName>
    </recommendedName>
</protein>
<evidence type="ECO:0000256" key="1">
    <source>
        <dbReference type="SAM" id="Phobius"/>
    </source>
</evidence>
<comment type="caution">
    <text evidence="2">The sequence shown here is derived from an EMBL/GenBank/DDBJ whole genome shotgun (WGS) entry which is preliminary data.</text>
</comment>
<reference evidence="3" key="1">
    <citation type="submission" date="2017-09" db="EMBL/GenBank/DDBJ databases">
        <title>Depth-based differentiation of microbial function through sediment-hosted aquifers and enrichment of novel symbionts in the deep terrestrial subsurface.</title>
        <authorList>
            <person name="Probst A.J."/>
            <person name="Ladd B."/>
            <person name="Jarett J.K."/>
            <person name="Geller-Mcgrath D.E."/>
            <person name="Sieber C.M.K."/>
            <person name="Emerson J.B."/>
            <person name="Anantharaman K."/>
            <person name="Thomas B.C."/>
            <person name="Malmstrom R."/>
            <person name="Stieglmeier M."/>
            <person name="Klingl A."/>
            <person name="Woyke T."/>
            <person name="Ryan C.M."/>
            <person name="Banfield J.F."/>
        </authorList>
    </citation>
    <scope>NUCLEOTIDE SEQUENCE [LARGE SCALE GENOMIC DNA]</scope>
</reference>